<evidence type="ECO:0000313" key="1">
    <source>
        <dbReference type="EMBL" id="GAG05343.1"/>
    </source>
</evidence>
<dbReference type="CDD" id="cd02440">
    <property type="entry name" value="AdoMet_MTases"/>
    <property type="match status" value="1"/>
</dbReference>
<gene>
    <name evidence="1" type="ORF">S01H1_38471</name>
</gene>
<feature type="non-terminal residue" evidence="1">
    <location>
        <position position="1"/>
    </location>
</feature>
<accession>X0UYG2</accession>
<evidence type="ECO:0008006" key="2">
    <source>
        <dbReference type="Google" id="ProtNLM"/>
    </source>
</evidence>
<dbReference type="InterPro" id="IPR029063">
    <property type="entry name" value="SAM-dependent_MTases_sf"/>
</dbReference>
<organism evidence="1">
    <name type="scientific">marine sediment metagenome</name>
    <dbReference type="NCBI Taxonomy" id="412755"/>
    <lineage>
        <taxon>unclassified sequences</taxon>
        <taxon>metagenomes</taxon>
        <taxon>ecological metagenomes</taxon>
    </lineage>
</organism>
<comment type="caution">
    <text evidence="1">The sequence shown here is derived from an EMBL/GenBank/DDBJ whole genome shotgun (WGS) entry which is preliminary data.</text>
</comment>
<dbReference type="SUPFAM" id="SSF53335">
    <property type="entry name" value="S-adenosyl-L-methionine-dependent methyltransferases"/>
    <property type="match status" value="1"/>
</dbReference>
<dbReference type="Pfam" id="PF13489">
    <property type="entry name" value="Methyltransf_23"/>
    <property type="match status" value="1"/>
</dbReference>
<name>X0UYG2_9ZZZZ</name>
<dbReference type="EMBL" id="BARS01024220">
    <property type="protein sequence ID" value="GAG05343.1"/>
    <property type="molecule type" value="Genomic_DNA"/>
</dbReference>
<dbReference type="AlphaFoldDB" id="X0UYG2"/>
<dbReference type="Gene3D" id="3.40.50.150">
    <property type="entry name" value="Vaccinia Virus protein VP39"/>
    <property type="match status" value="1"/>
</dbReference>
<protein>
    <recommendedName>
        <fullName evidence="2">Methyltransferase type 11 domain-containing protein</fullName>
    </recommendedName>
</protein>
<sequence>VGNWEELSSVIAPSSLDLVVASHVIEHVPDDLKAINETHKVLKKGGVAIVSTPNISRMSRLFLDLVQGKREFPWWEHQREYSLKSLTQLFERSRFAKFEILPVAFGVHFDICKKRKKFMFIALRECPRVLRNYACSLEAVLWK</sequence>
<reference evidence="1" key="1">
    <citation type="journal article" date="2014" name="Front. Microbiol.">
        <title>High frequency of phylogenetically diverse reductive dehalogenase-homologous genes in deep subseafloor sedimentary metagenomes.</title>
        <authorList>
            <person name="Kawai M."/>
            <person name="Futagami T."/>
            <person name="Toyoda A."/>
            <person name="Takaki Y."/>
            <person name="Nishi S."/>
            <person name="Hori S."/>
            <person name="Arai W."/>
            <person name="Tsubouchi T."/>
            <person name="Morono Y."/>
            <person name="Uchiyama I."/>
            <person name="Ito T."/>
            <person name="Fujiyama A."/>
            <person name="Inagaki F."/>
            <person name="Takami H."/>
        </authorList>
    </citation>
    <scope>NUCLEOTIDE SEQUENCE</scope>
    <source>
        <strain evidence="1">Expedition CK06-06</strain>
    </source>
</reference>
<proteinExistence type="predicted"/>